<comment type="caution">
    <text evidence="2">The sequence shown here is derived from an EMBL/GenBank/DDBJ whole genome shotgun (WGS) entry which is preliminary data.</text>
</comment>
<keyword evidence="1" id="KW-0472">Membrane</keyword>
<dbReference type="Proteomes" id="UP000736335">
    <property type="component" value="Unassembled WGS sequence"/>
</dbReference>
<sequence length="108" mass="12243">MLSSTPLTSRSLLPDIACGYDSHACCWTCSFFLLFLVLVLHERLFRFTVLVDHLPCIVSCCLLYHHRRLLCPPPFFTPLVLYITSVISLSSSLAFHTHAISRIGFKDV</sequence>
<reference evidence="2" key="1">
    <citation type="journal article" date="2020" name="Nat. Commun.">
        <title>Large-scale genome sequencing of mycorrhizal fungi provides insights into the early evolution of symbiotic traits.</title>
        <authorList>
            <person name="Miyauchi S."/>
            <person name="Kiss E."/>
            <person name="Kuo A."/>
            <person name="Drula E."/>
            <person name="Kohler A."/>
            <person name="Sanchez-Garcia M."/>
            <person name="Morin E."/>
            <person name="Andreopoulos B."/>
            <person name="Barry K.W."/>
            <person name="Bonito G."/>
            <person name="Buee M."/>
            <person name="Carver A."/>
            <person name="Chen C."/>
            <person name="Cichocki N."/>
            <person name="Clum A."/>
            <person name="Culley D."/>
            <person name="Crous P.W."/>
            <person name="Fauchery L."/>
            <person name="Girlanda M."/>
            <person name="Hayes R.D."/>
            <person name="Keri Z."/>
            <person name="LaButti K."/>
            <person name="Lipzen A."/>
            <person name="Lombard V."/>
            <person name="Magnuson J."/>
            <person name="Maillard F."/>
            <person name="Murat C."/>
            <person name="Nolan M."/>
            <person name="Ohm R.A."/>
            <person name="Pangilinan J."/>
            <person name="Pereira M.F."/>
            <person name="Perotto S."/>
            <person name="Peter M."/>
            <person name="Pfister S."/>
            <person name="Riley R."/>
            <person name="Sitrit Y."/>
            <person name="Stielow J.B."/>
            <person name="Szollosi G."/>
            <person name="Zifcakova L."/>
            <person name="Stursova M."/>
            <person name="Spatafora J.W."/>
            <person name="Tedersoo L."/>
            <person name="Vaario L.M."/>
            <person name="Yamada A."/>
            <person name="Yan M."/>
            <person name="Wang P."/>
            <person name="Xu J."/>
            <person name="Bruns T."/>
            <person name="Baldrian P."/>
            <person name="Vilgalys R."/>
            <person name="Dunand C."/>
            <person name="Henrissat B."/>
            <person name="Grigoriev I.V."/>
            <person name="Hibbett D."/>
            <person name="Nagy L.G."/>
            <person name="Martin F.M."/>
        </authorList>
    </citation>
    <scope>NUCLEOTIDE SEQUENCE</scope>
    <source>
        <strain evidence="2">UH-Tt-Lm1</strain>
    </source>
</reference>
<gene>
    <name evidence="2" type="ORF">BJ322DRAFT_1067867</name>
</gene>
<keyword evidence="3" id="KW-1185">Reference proteome</keyword>
<name>A0A9P6L692_9AGAM</name>
<protein>
    <submittedName>
        <fullName evidence="2">Uncharacterized protein</fullName>
    </submittedName>
</protein>
<feature type="transmembrane region" description="Helical" evidence="1">
    <location>
        <begin position="47"/>
        <end position="67"/>
    </location>
</feature>
<evidence type="ECO:0000313" key="2">
    <source>
        <dbReference type="EMBL" id="KAF9783974.1"/>
    </source>
</evidence>
<accession>A0A9P6L692</accession>
<keyword evidence="1" id="KW-1133">Transmembrane helix</keyword>
<dbReference type="AlphaFoldDB" id="A0A9P6L692"/>
<keyword evidence="1" id="KW-0812">Transmembrane</keyword>
<evidence type="ECO:0000256" key="1">
    <source>
        <dbReference type="SAM" id="Phobius"/>
    </source>
</evidence>
<feature type="transmembrane region" description="Helical" evidence="1">
    <location>
        <begin position="20"/>
        <end position="40"/>
    </location>
</feature>
<feature type="transmembrane region" description="Helical" evidence="1">
    <location>
        <begin position="79"/>
        <end position="96"/>
    </location>
</feature>
<organism evidence="2 3">
    <name type="scientific">Thelephora terrestris</name>
    <dbReference type="NCBI Taxonomy" id="56493"/>
    <lineage>
        <taxon>Eukaryota</taxon>
        <taxon>Fungi</taxon>
        <taxon>Dikarya</taxon>
        <taxon>Basidiomycota</taxon>
        <taxon>Agaricomycotina</taxon>
        <taxon>Agaricomycetes</taxon>
        <taxon>Thelephorales</taxon>
        <taxon>Thelephoraceae</taxon>
        <taxon>Thelephora</taxon>
    </lineage>
</organism>
<reference evidence="2" key="2">
    <citation type="submission" date="2020-11" db="EMBL/GenBank/DDBJ databases">
        <authorList>
            <consortium name="DOE Joint Genome Institute"/>
            <person name="Kuo A."/>
            <person name="Miyauchi S."/>
            <person name="Kiss E."/>
            <person name="Drula E."/>
            <person name="Kohler A."/>
            <person name="Sanchez-Garcia M."/>
            <person name="Andreopoulos B."/>
            <person name="Barry K.W."/>
            <person name="Bonito G."/>
            <person name="Buee M."/>
            <person name="Carver A."/>
            <person name="Chen C."/>
            <person name="Cichocki N."/>
            <person name="Clum A."/>
            <person name="Culley D."/>
            <person name="Crous P.W."/>
            <person name="Fauchery L."/>
            <person name="Girlanda M."/>
            <person name="Hayes R."/>
            <person name="Keri Z."/>
            <person name="Labutti K."/>
            <person name="Lipzen A."/>
            <person name="Lombard V."/>
            <person name="Magnuson J."/>
            <person name="Maillard F."/>
            <person name="Morin E."/>
            <person name="Murat C."/>
            <person name="Nolan M."/>
            <person name="Ohm R."/>
            <person name="Pangilinan J."/>
            <person name="Pereira M."/>
            <person name="Perotto S."/>
            <person name="Peter M."/>
            <person name="Riley R."/>
            <person name="Sitrit Y."/>
            <person name="Stielow B."/>
            <person name="Szollosi G."/>
            <person name="Zifcakova L."/>
            <person name="Stursova M."/>
            <person name="Spatafora J.W."/>
            <person name="Tedersoo L."/>
            <person name="Vaario L.-M."/>
            <person name="Yamada A."/>
            <person name="Yan M."/>
            <person name="Wang P."/>
            <person name="Xu J."/>
            <person name="Bruns T."/>
            <person name="Baldrian P."/>
            <person name="Vilgalys R."/>
            <person name="Henrissat B."/>
            <person name="Grigoriev I.V."/>
            <person name="Hibbett D."/>
            <person name="Nagy L.G."/>
            <person name="Martin F.M."/>
        </authorList>
    </citation>
    <scope>NUCLEOTIDE SEQUENCE</scope>
    <source>
        <strain evidence="2">UH-Tt-Lm1</strain>
    </source>
</reference>
<dbReference type="EMBL" id="WIUZ02000009">
    <property type="protein sequence ID" value="KAF9783974.1"/>
    <property type="molecule type" value="Genomic_DNA"/>
</dbReference>
<evidence type="ECO:0000313" key="3">
    <source>
        <dbReference type="Proteomes" id="UP000736335"/>
    </source>
</evidence>
<proteinExistence type="predicted"/>